<dbReference type="EMBL" id="DAAVXB010000007">
    <property type="protein sequence ID" value="HAF6658847.1"/>
    <property type="molecule type" value="Genomic_DNA"/>
</dbReference>
<sequence>MDNPLAECVDIHPVHRQEMDNLTILKTTVTLKKSTGECGCFSTLINYTSLLAQDVEGYGRGSAYSLQEGNISLAKMQGRYPFSFVLSVDNQSVRDQKLALMIRCTPPL</sequence>
<organism evidence="1">
    <name type="scientific">Salmonella enterica</name>
    <name type="common">Salmonella choleraesuis</name>
    <dbReference type="NCBI Taxonomy" id="28901"/>
    <lineage>
        <taxon>Bacteria</taxon>
        <taxon>Pseudomonadati</taxon>
        <taxon>Pseudomonadota</taxon>
        <taxon>Gammaproteobacteria</taxon>
        <taxon>Enterobacterales</taxon>
        <taxon>Enterobacteriaceae</taxon>
        <taxon>Salmonella</taxon>
    </lineage>
</organism>
<reference evidence="1" key="1">
    <citation type="journal article" date="2018" name="Genome Biol.">
        <title>SKESA: strategic k-mer extension for scrupulous assemblies.</title>
        <authorList>
            <person name="Souvorov A."/>
            <person name="Agarwala R."/>
            <person name="Lipman D.J."/>
        </authorList>
    </citation>
    <scope>NUCLEOTIDE SEQUENCE</scope>
    <source>
        <strain evidence="1">MA.BD-DU-2006-12-006829</strain>
    </source>
</reference>
<dbReference type="AlphaFoldDB" id="A0A751EC28"/>
<accession>A0A751EC28</accession>
<proteinExistence type="predicted"/>
<dbReference type="Pfam" id="PF09961">
    <property type="entry name" value="DUF2195"/>
    <property type="match status" value="1"/>
</dbReference>
<comment type="caution">
    <text evidence="1">The sequence shown here is derived from an EMBL/GenBank/DDBJ whole genome shotgun (WGS) entry which is preliminary data.</text>
</comment>
<name>A0A751EC28_SALER</name>
<protein>
    <submittedName>
        <fullName evidence="1">DUF2195 family protein</fullName>
    </submittedName>
</protein>
<evidence type="ECO:0000313" key="1">
    <source>
        <dbReference type="EMBL" id="HAF6658847.1"/>
    </source>
</evidence>
<reference evidence="1" key="2">
    <citation type="submission" date="2020-02" db="EMBL/GenBank/DDBJ databases">
        <authorList>
            <consortium name="NCBI Pathogen Detection Project"/>
        </authorList>
    </citation>
    <scope>NUCLEOTIDE SEQUENCE</scope>
    <source>
        <strain evidence="1">MA.BD-DU-2006-12-006829</strain>
    </source>
</reference>
<gene>
    <name evidence="1" type="ORF">G9A34_003258</name>
</gene>
<dbReference type="InterPro" id="IPR018696">
    <property type="entry name" value="DUF2195"/>
</dbReference>